<evidence type="ECO:0000259" key="6">
    <source>
        <dbReference type="Pfam" id="PF00501"/>
    </source>
</evidence>
<gene>
    <name evidence="5" type="primary">menE</name>
    <name evidence="8" type="ORF">QR721_09390</name>
</gene>
<keyword evidence="4 5" id="KW-0067">ATP-binding</keyword>
<dbReference type="InterPro" id="IPR045851">
    <property type="entry name" value="AMP-bd_C_sf"/>
</dbReference>
<comment type="similarity">
    <text evidence="5">Belongs to the ATP-dependent AMP-binding enzyme family. MenE subfamily.</text>
</comment>
<keyword evidence="9" id="KW-1185">Reference proteome</keyword>
<evidence type="ECO:0000256" key="4">
    <source>
        <dbReference type="ARBA" id="ARBA00022840"/>
    </source>
</evidence>
<organism evidence="8 9">
    <name type="scientific">Aciduricibacillus chroicocephali</name>
    <dbReference type="NCBI Taxonomy" id="3054939"/>
    <lineage>
        <taxon>Bacteria</taxon>
        <taxon>Bacillati</taxon>
        <taxon>Bacillota</taxon>
        <taxon>Bacilli</taxon>
        <taxon>Bacillales</taxon>
        <taxon>Bacillaceae</taxon>
        <taxon>Aciduricibacillus</taxon>
    </lineage>
</organism>
<dbReference type="InterPro" id="IPR025110">
    <property type="entry name" value="AMP-bd_C"/>
</dbReference>
<reference evidence="8" key="1">
    <citation type="submission" date="2023-06" db="EMBL/GenBank/DDBJ databases">
        <title>A Treasure from Seagulls: Isolation and Description of Aciduricobacillus qingdaonensis gen. nov., sp. nov., a Rare Obligately Uric Acid-utilizing Member in the Family Bacillaceae.</title>
        <authorList>
            <person name="Liu W."/>
            <person name="Wang B."/>
        </authorList>
    </citation>
    <scope>NUCLEOTIDE SEQUENCE</scope>
    <source>
        <strain evidence="8">44XB</strain>
    </source>
</reference>
<dbReference type="Gene3D" id="3.30.300.30">
    <property type="match status" value="1"/>
</dbReference>
<dbReference type="HAMAP" id="MF_00731">
    <property type="entry name" value="MenE"/>
    <property type="match status" value="1"/>
</dbReference>
<dbReference type="Pfam" id="PF00501">
    <property type="entry name" value="AMP-binding"/>
    <property type="match status" value="1"/>
</dbReference>
<dbReference type="Gene3D" id="3.40.50.12780">
    <property type="entry name" value="N-terminal domain of ligase-like"/>
    <property type="match status" value="1"/>
</dbReference>
<comment type="function">
    <text evidence="5">Converts 2-succinylbenzoate (OSB) to 2-succinylbenzoyl-CoA (OSB-CoA).</text>
</comment>
<evidence type="ECO:0000256" key="1">
    <source>
        <dbReference type="ARBA" id="ARBA00022428"/>
    </source>
</evidence>
<feature type="domain" description="AMP-dependent synthetase/ligase" evidence="6">
    <location>
        <begin position="10"/>
        <end position="350"/>
    </location>
</feature>
<sequence>MSEKMLHWLDKQAELMPDGIAIEEPGLMSLTFKELQTASRTFARRLAGKGIGVENKVAILSDNCPEYIVAVHAISYLGAIAVLLNTRLSEAEITWQLADAKVDFVLMDEVNKGKTESHKWRSQFSNCHFGEIGPEDNAVMLKREIDLKEGFTLMYTSGTTGHPKAVLHTFGNHWWSAIGSMLNLGLTHQDKWLSVLPMFHIGGLSIYLKSVIYGMPVHMLRKFEEKAVLHAILEGGVTIMSAVTVMLRRILEELDEKSCPSSFRCMLLGGGPVPKPLLEKAKEQSIPVFQSYGMTETSSQIVTLSPADALEKLGSSGKPLFPAQLQINEPDQNGEGEIVVKGPMVVSGYYGNVEASHKAITENGWLKTGDIGRLDEGGFLFVLDRRKDLIISGGENIYPAELESVLSTHPKLREVGVVGLPDSKWGQVPAAFFVCRNESLDEQELVQFCYEKLARFKRPKYFFEVKELPRNASGKLLRSKLVEIAHEMSRKKR</sequence>
<evidence type="ECO:0000256" key="3">
    <source>
        <dbReference type="ARBA" id="ARBA00022741"/>
    </source>
</evidence>
<dbReference type="PANTHER" id="PTHR43201:SF5">
    <property type="entry name" value="MEDIUM-CHAIN ACYL-COA LIGASE ACSF2, MITOCHONDRIAL"/>
    <property type="match status" value="1"/>
</dbReference>
<dbReference type="NCBIfam" id="NF002966">
    <property type="entry name" value="PRK03640.1"/>
    <property type="match status" value="1"/>
</dbReference>
<evidence type="ECO:0000259" key="7">
    <source>
        <dbReference type="Pfam" id="PF13193"/>
    </source>
</evidence>
<evidence type="ECO:0000256" key="2">
    <source>
        <dbReference type="ARBA" id="ARBA00022598"/>
    </source>
</evidence>
<dbReference type="PROSITE" id="PS00455">
    <property type="entry name" value="AMP_BINDING"/>
    <property type="match status" value="1"/>
</dbReference>
<dbReference type="EMBL" id="CP129113">
    <property type="protein sequence ID" value="WLV23851.1"/>
    <property type="molecule type" value="Genomic_DNA"/>
</dbReference>
<dbReference type="InterPro" id="IPR042099">
    <property type="entry name" value="ANL_N_sf"/>
</dbReference>
<keyword evidence="1 5" id="KW-0474">Menaquinone biosynthesis</keyword>
<evidence type="ECO:0000256" key="5">
    <source>
        <dbReference type="HAMAP-Rule" id="MF_00731"/>
    </source>
</evidence>
<evidence type="ECO:0000313" key="9">
    <source>
        <dbReference type="Proteomes" id="UP001180087"/>
    </source>
</evidence>
<evidence type="ECO:0000313" key="8">
    <source>
        <dbReference type="EMBL" id="WLV23851.1"/>
    </source>
</evidence>
<protein>
    <recommendedName>
        <fullName evidence="5">2-succinylbenzoate--CoA ligase</fullName>
        <ecNumber evidence="5">6.2.1.26</ecNumber>
    </recommendedName>
    <alternativeName>
        <fullName evidence="5">o-succinylbenzoyl-CoA synthetase</fullName>
        <shortName evidence="5">OSB-CoA synthetase</shortName>
    </alternativeName>
</protein>
<dbReference type="SUPFAM" id="SSF56801">
    <property type="entry name" value="Acetyl-CoA synthetase-like"/>
    <property type="match status" value="1"/>
</dbReference>
<keyword evidence="2 5" id="KW-0436">Ligase</keyword>
<dbReference type="GO" id="GO:0008756">
    <property type="term" value="F:o-succinylbenzoate-CoA ligase activity"/>
    <property type="evidence" value="ECO:0007669"/>
    <property type="project" value="UniProtKB-EC"/>
</dbReference>
<dbReference type="NCBIfam" id="TIGR01923">
    <property type="entry name" value="menE"/>
    <property type="match status" value="1"/>
</dbReference>
<dbReference type="PANTHER" id="PTHR43201">
    <property type="entry name" value="ACYL-COA SYNTHETASE"/>
    <property type="match status" value="1"/>
</dbReference>
<dbReference type="InterPro" id="IPR000873">
    <property type="entry name" value="AMP-dep_synth/lig_dom"/>
</dbReference>
<feature type="domain" description="AMP-binding enzyme C-terminal" evidence="7">
    <location>
        <begin position="401"/>
        <end position="475"/>
    </location>
</feature>
<comment type="catalytic activity">
    <reaction evidence="5">
        <text>2-succinylbenzoate + ATP + CoA = 2-succinylbenzoyl-CoA + AMP + diphosphate</text>
        <dbReference type="Rhea" id="RHEA:17009"/>
        <dbReference type="ChEBI" id="CHEBI:18325"/>
        <dbReference type="ChEBI" id="CHEBI:30616"/>
        <dbReference type="ChEBI" id="CHEBI:33019"/>
        <dbReference type="ChEBI" id="CHEBI:57287"/>
        <dbReference type="ChEBI" id="CHEBI:57364"/>
        <dbReference type="ChEBI" id="CHEBI:456215"/>
        <dbReference type="EC" id="6.2.1.26"/>
    </reaction>
</comment>
<dbReference type="RefSeq" id="WP_348026282.1">
    <property type="nucleotide sequence ID" value="NZ_CP129113.1"/>
</dbReference>
<accession>A0ABY9KSZ6</accession>
<proteinExistence type="inferred from homology"/>
<keyword evidence="3 5" id="KW-0547">Nucleotide-binding</keyword>
<dbReference type="InterPro" id="IPR010192">
    <property type="entry name" value="MenE"/>
</dbReference>
<dbReference type="InterPro" id="IPR020845">
    <property type="entry name" value="AMP-binding_CS"/>
</dbReference>
<dbReference type="Proteomes" id="UP001180087">
    <property type="component" value="Chromosome"/>
</dbReference>
<name>A0ABY9KSZ6_9BACI</name>
<dbReference type="EC" id="6.2.1.26" evidence="5"/>
<comment type="pathway">
    <text evidence="5">Quinol/quinone metabolism; menaquinone biosynthesis.</text>
</comment>
<comment type="pathway">
    <text evidence="5">Quinol/quinone metabolism; 1,4-dihydroxy-2-naphthoate biosynthesis; 1,4-dihydroxy-2-naphthoate from chorismate: step 5/7.</text>
</comment>
<dbReference type="Pfam" id="PF13193">
    <property type="entry name" value="AMP-binding_C"/>
    <property type="match status" value="1"/>
</dbReference>